<dbReference type="InterPro" id="IPR032675">
    <property type="entry name" value="LRR_dom_sf"/>
</dbReference>
<evidence type="ECO:0000256" key="5">
    <source>
        <dbReference type="SAM" id="MobiDB-lite"/>
    </source>
</evidence>
<evidence type="ECO:0000256" key="4">
    <source>
        <dbReference type="ARBA" id="ARBA00022737"/>
    </source>
</evidence>
<organism evidence="6 7">
    <name type="scientific">Abeliophyllum distichum</name>
    <dbReference type="NCBI Taxonomy" id="126358"/>
    <lineage>
        <taxon>Eukaryota</taxon>
        <taxon>Viridiplantae</taxon>
        <taxon>Streptophyta</taxon>
        <taxon>Embryophyta</taxon>
        <taxon>Tracheophyta</taxon>
        <taxon>Spermatophyta</taxon>
        <taxon>Magnoliopsida</taxon>
        <taxon>eudicotyledons</taxon>
        <taxon>Gunneridae</taxon>
        <taxon>Pentapetalae</taxon>
        <taxon>asterids</taxon>
        <taxon>lamiids</taxon>
        <taxon>Lamiales</taxon>
        <taxon>Oleaceae</taxon>
        <taxon>Forsythieae</taxon>
        <taxon>Abeliophyllum</taxon>
    </lineage>
</organism>
<dbReference type="GO" id="GO:0005576">
    <property type="term" value="C:extracellular region"/>
    <property type="evidence" value="ECO:0007669"/>
    <property type="project" value="UniProtKB-SubCell"/>
</dbReference>
<dbReference type="PANTHER" id="PTHR32093:SF121">
    <property type="entry name" value="LEUCINE-RICH REPEAT EXTENSIN-LIKE PROTEIN 6"/>
    <property type="match status" value="1"/>
</dbReference>
<dbReference type="Gene3D" id="3.80.10.10">
    <property type="entry name" value="Ribonuclease Inhibitor"/>
    <property type="match status" value="1"/>
</dbReference>
<evidence type="ECO:0000256" key="3">
    <source>
        <dbReference type="ARBA" id="ARBA00022729"/>
    </source>
</evidence>
<evidence type="ECO:0000313" key="6">
    <source>
        <dbReference type="EMBL" id="KAL2469841.1"/>
    </source>
</evidence>
<keyword evidence="7" id="KW-1185">Reference proteome</keyword>
<evidence type="ECO:0000256" key="1">
    <source>
        <dbReference type="ARBA" id="ARBA00004613"/>
    </source>
</evidence>
<accession>A0ABD1Q520</accession>
<dbReference type="InterPro" id="IPR051582">
    <property type="entry name" value="LRR_extensin-like_regulator"/>
</dbReference>
<feature type="region of interest" description="Disordered" evidence="5">
    <location>
        <begin position="94"/>
        <end position="116"/>
    </location>
</feature>
<keyword evidence="3" id="KW-0732">Signal</keyword>
<keyword evidence="2" id="KW-0964">Secreted</keyword>
<protein>
    <submittedName>
        <fullName evidence="6">Leucine-rich repeat extensin-like protein 6</fullName>
    </submittedName>
</protein>
<evidence type="ECO:0000313" key="7">
    <source>
        <dbReference type="Proteomes" id="UP001604336"/>
    </source>
</evidence>
<proteinExistence type="predicted"/>
<sequence length="116" mass="12955">MGNMKSLEQLNVAHNKLSGQISDSICSLPRLENFTYSDNYFCAEANSCLKLKDKDDGNNCIPYRPKQRSAEECRAFYSHPVDCSAFGCLPPSPPPSCPPPPPPRSSPPPPYYYHYP</sequence>
<comment type="subcellular location">
    <subcellularLocation>
        <location evidence="1">Secreted</location>
    </subcellularLocation>
</comment>
<reference evidence="7" key="1">
    <citation type="submission" date="2024-07" db="EMBL/GenBank/DDBJ databases">
        <title>Two chromosome-level genome assemblies of Korean endemic species Abeliophyllum distichum and Forsythia ovata (Oleaceae).</title>
        <authorList>
            <person name="Jang H."/>
        </authorList>
    </citation>
    <scope>NUCLEOTIDE SEQUENCE [LARGE SCALE GENOMIC DNA]</scope>
</reference>
<gene>
    <name evidence="6" type="ORF">Adt_37977</name>
</gene>
<keyword evidence="4" id="KW-0677">Repeat</keyword>
<dbReference type="PANTHER" id="PTHR32093">
    <property type="entry name" value="LEUCINE-RICH REPEAT EXTENSIN-LIKE PROTEIN 3-RELATED"/>
    <property type="match status" value="1"/>
</dbReference>
<dbReference type="SUPFAM" id="SSF52058">
    <property type="entry name" value="L domain-like"/>
    <property type="match status" value="1"/>
</dbReference>
<dbReference type="AlphaFoldDB" id="A0ABD1Q520"/>
<name>A0ABD1Q520_9LAMI</name>
<dbReference type="EMBL" id="JBFOLK010000012">
    <property type="protein sequence ID" value="KAL2469841.1"/>
    <property type="molecule type" value="Genomic_DNA"/>
</dbReference>
<comment type="caution">
    <text evidence="6">The sequence shown here is derived from an EMBL/GenBank/DDBJ whole genome shotgun (WGS) entry which is preliminary data.</text>
</comment>
<evidence type="ECO:0000256" key="2">
    <source>
        <dbReference type="ARBA" id="ARBA00022525"/>
    </source>
</evidence>
<dbReference type="Proteomes" id="UP001604336">
    <property type="component" value="Unassembled WGS sequence"/>
</dbReference>